<protein>
    <submittedName>
        <fullName evidence="2">Uncharacterized protein</fullName>
    </submittedName>
</protein>
<evidence type="ECO:0000313" key="2">
    <source>
        <dbReference type="EMBL" id="JAC79275.1"/>
    </source>
</evidence>
<feature type="region of interest" description="Disordered" evidence="1">
    <location>
        <begin position="101"/>
        <end position="129"/>
    </location>
</feature>
<organism evidence="2">
    <name type="scientific">Tetraselmis sp. GSL018</name>
    <dbReference type="NCBI Taxonomy" id="582737"/>
    <lineage>
        <taxon>Eukaryota</taxon>
        <taxon>Viridiplantae</taxon>
        <taxon>Chlorophyta</taxon>
        <taxon>core chlorophytes</taxon>
        <taxon>Chlorodendrophyceae</taxon>
        <taxon>Chlorodendrales</taxon>
        <taxon>Chlorodendraceae</taxon>
        <taxon>Tetraselmis</taxon>
    </lineage>
</organism>
<proteinExistence type="predicted"/>
<feature type="region of interest" description="Disordered" evidence="1">
    <location>
        <begin position="1"/>
        <end position="70"/>
    </location>
</feature>
<sequence length="129" mass="13778">MRSSNRMSGGPDRFRDDVRGGIAWLGTGQERGRRHGGACPGHSRGGSRRKVLLGGASQLPPRSDEQCPPPQKVVDAVLGLFRQRSDIAASLANTDSMMNSLETGFAGRSHRPAPPPPPSDEVLDGIPER</sequence>
<evidence type="ECO:0000256" key="1">
    <source>
        <dbReference type="SAM" id="MobiDB-lite"/>
    </source>
</evidence>
<name>A0A061S8P5_9CHLO</name>
<dbReference type="EMBL" id="GBEZ01006097">
    <property type="protein sequence ID" value="JAC79275.1"/>
    <property type="molecule type" value="Transcribed_RNA"/>
</dbReference>
<gene>
    <name evidence="2" type="ORF">TSPGSL018_13094</name>
</gene>
<dbReference type="AlphaFoldDB" id="A0A061S8P5"/>
<accession>A0A061S8P5</accession>
<reference evidence="2" key="1">
    <citation type="submission" date="2014-05" db="EMBL/GenBank/DDBJ databases">
        <title>The transcriptome of the halophilic microalga Tetraselmis sp. GSL018 isolated from the Great Salt Lake, Utah.</title>
        <authorList>
            <person name="Jinkerson R.E."/>
            <person name="D'Adamo S."/>
            <person name="Posewitz M.C."/>
        </authorList>
    </citation>
    <scope>NUCLEOTIDE SEQUENCE</scope>
    <source>
        <strain evidence="2">GSL018</strain>
    </source>
</reference>